<evidence type="ECO:0000313" key="3">
    <source>
        <dbReference type="Proteomes" id="UP001230268"/>
    </source>
</evidence>
<sequence length="1828" mass="209837">MDSRTTAPSFFSQPITNDEALEILSAINILVYRTRNTGYDCYEGCLEYLRSHMSRLRVQDLCATQPKYEPHRKDSQRERYLLYVNLEDWLVAAAEIDADYISEQSVARDILFPDVSTRAYVLGDSAKYKLIGEHAELLIHYVEDRSPYPLDPAMFHQVNIAAAIIIHDPEVKDIKSLKNIYLYESRRIYERYGVTIVHLLCRGPKGFFLFDLDTICYNYPWLKYNRYQQEVRIDTGVEGFSNHTISYTSSNDMILLYESTEKMHYILRELAMHCVVCVLRGFVAKLETEVLPELQLLSSYDNPNVLWCMSRKQKNNFALARTHKTHGDILMMLNNIPQASALYFQAKNRCTIIGDLLFKGAAGFCLAVTLVYVARLKEQRNMEARRLAARRIESRRLEPKYQYDSTVSSRSYASEQNKGKTLNTEQSVSGSVGDPEYTCWMETNSTPQKMSWFPFIKSSSRRVENVFRKKLISEGKDALDNESGGYESGEKSTRQYALEIPEGSCITNDAQRSTKNVPTDYGSTLDKDEERVLRTFTKAFLRWLTMETLPKYEFEVMFLIFLHYMQESGYCRRLHYTISRMIEYAERQLSMEENINFLRYIIDFTKHTQYIRKWNYYKFLYDNKILEGKDPASQEVIDYIVGKYMLRPRIDTDNDSTVINGNYTENKENAGLDEVPKDVLSSNMNAQCVYNERTDMRIKKLCKAYVIPENARKHVYSLTPDICLILEDVMSVICSPFVAGEQVQYTRQVGWRVTKFFEIQHAYIEMAIKQCEQVHKYHEIAQLSFINMMIAVDQLIMMQSNPDNLIGKMESCIEIFRNACRYLSRSSKMDCFRLNHVIFSQDLRKKIKAIDNRQQRFTGYRLNHRGLFRVCNTDNSLIHHCGGYAKSSHALPLVVAMDYVDIDKEDDNIVHVKPRDEVVHSHRNHYIILRSDYIFKLKGISRYRSTCICNFTRWTGNTASARESITPSAVIGPLAPYEGPLKSQLTNIGSFSVGQFEPKCVVLNRISSRNVKCMLVKREGDKIIRPQPPDFTKTDRKTRNKRPTQSQYETKYIDKDSLQSIIVRFNNPLPVKMLLEDLTLLTVGAKADVIRVHVPIKPMQKDVKVTMRFIPRELGELQIVGVGFTLFESITCKQIFLNVPVANASRTMDDISLESWEFHNKVVQLLEGGSALTFKVRSSVYRPVVSYYPSQPVFRQEEQCFTDRSIDRSTIISPRSEIYSQRTQGRRSSIPPMPSLSPRTVSIQECYNSMRAAGGKVASLPQTVYVCPLPSCMTCCSMRNVSRELVATESVKVEIIEGEEKLIVLRVHNDSTDITMKNIRVSVIPMLYEPDEPTALMTFSDRELARRKQRRDITHKEATLVRNFTVLANRATVMKPRTHPLDSVATSMSSSRSQTYAWSLASRRKEAGEIPVIEPGETLHVPILYRATARRADYKFCVDYDYESQEGPVRAAIFKSLSLSILKGVSIGKLGIDIKPYINFSVDELLTKFNVPYQPSTMKALRTFKRIFDDRDVKVMVDVINGTDKPFICSSKGFASFVSVPHTEATWEIRTRRLNYVEAKYMHPTNFLRAMDRYMVLQWELDQSHGGELRISDLVHKRSGREGASTSPKKSFSKKEYKKYILSQHRKVAIWKNNAAGMPLSIVKSLRVPTAIHCNLHHIVESQISLDLTVSIGGVVYSSEYSGEDEECSITVGKGVPFKLTVLARNNGDMPIENYLTVILPFRYGTCCRPKGLSWVGSLEQIGAEPLLPAEPIRSGWFRPIFRGDTLVRVDGTSRSACESYERHNQVAHLLLSARETMIYGITAAVIVKRAGGVYWHSRPLVVQVVPQ</sequence>
<dbReference type="GO" id="GO:0005802">
    <property type="term" value="C:trans-Golgi network"/>
    <property type="evidence" value="ECO:0007669"/>
    <property type="project" value="TreeGrafter"/>
</dbReference>
<dbReference type="EMBL" id="JAVEPI010000004">
    <property type="protein sequence ID" value="KAK1442150.1"/>
    <property type="molecule type" value="Genomic_DNA"/>
</dbReference>
<dbReference type="Proteomes" id="UP001230268">
    <property type="component" value="Unassembled WGS sequence"/>
</dbReference>
<gene>
    <name evidence="2" type="ORF">BgAZ_401800</name>
</gene>
<feature type="region of interest" description="Disordered" evidence="1">
    <location>
        <begin position="408"/>
        <end position="429"/>
    </location>
</feature>
<feature type="region of interest" description="Disordered" evidence="1">
    <location>
        <begin position="1025"/>
        <end position="1047"/>
    </location>
</feature>
<protein>
    <submittedName>
        <fullName evidence="2">Uncharacterized protein</fullName>
    </submittedName>
</protein>
<dbReference type="PANTHER" id="PTHR21512">
    <property type="entry name" value="TRAFFICKING PROTEIN PARTICLE COMPLEX SUBUNIT 9"/>
    <property type="match status" value="1"/>
</dbReference>
<proteinExistence type="predicted"/>
<dbReference type="InterPro" id="IPR013935">
    <property type="entry name" value="Trs120_TRAPPC9"/>
</dbReference>
<dbReference type="PANTHER" id="PTHR21512:SF5">
    <property type="entry name" value="TRAFFICKING PROTEIN PARTICLE COMPLEX SUBUNIT 9"/>
    <property type="match status" value="1"/>
</dbReference>
<reference evidence="2" key="1">
    <citation type="submission" date="2023-08" db="EMBL/GenBank/DDBJ databases">
        <title>Draft sequence of the Babesia gibsoni genome.</title>
        <authorList>
            <person name="Yamagishi J.Y."/>
            <person name="Xuan X.X."/>
        </authorList>
    </citation>
    <scope>NUCLEOTIDE SEQUENCE</scope>
    <source>
        <strain evidence="2">Azabu</strain>
    </source>
</reference>
<organism evidence="2 3">
    <name type="scientific">Babesia gibsoni</name>
    <dbReference type="NCBI Taxonomy" id="33632"/>
    <lineage>
        <taxon>Eukaryota</taxon>
        <taxon>Sar</taxon>
        <taxon>Alveolata</taxon>
        <taxon>Apicomplexa</taxon>
        <taxon>Aconoidasida</taxon>
        <taxon>Piroplasmida</taxon>
        <taxon>Babesiidae</taxon>
        <taxon>Babesia</taxon>
    </lineage>
</organism>
<keyword evidence="3" id="KW-1185">Reference proteome</keyword>
<evidence type="ECO:0000256" key="1">
    <source>
        <dbReference type="SAM" id="MobiDB-lite"/>
    </source>
</evidence>
<evidence type="ECO:0000313" key="2">
    <source>
        <dbReference type="EMBL" id="KAK1442150.1"/>
    </source>
</evidence>
<accession>A0AAD8LRB5</accession>
<name>A0AAD8LRB5_BABGI</name>
<comment type="caution">
    <text evidence="2">The sequence shown here is derived from an EMBL/GenBank/DDBJ whole genome shotgun (WGS) entry which is preliminary data.</text>
</comment>